<name>A0ABV2XGL2_9NOCA</name>
<evidence type="ECO:0000313" key="1">
    <source>
        <dbReference type="EMBL" id="MEU2125029.1"/>
    </source>
</evidence>
<reference evidence="1 2" key="1">
    <citation type="submission" date="2024-06" db="EMBL/GenBank/DDBJ databases">
        <title>The Natural Products Discovery Center: Release of the First 8490 Sequenced Strains for Exploring Actinobacteria Biosynthetic Diversity.</title>
        <authorList>
            <person name="Kalkreuter E."/>
            <person name="Kautsar S.A."/>
            <person name="Yang D."/>
            <person name="Bader C.D."/>
            <person name="Teijaro C.N."/>
            <person name="Fluegel L."/>
            <person name="Davis C.M."/>
            <person name="Simpson J.R."/>
            <person name="Lauterbach L."/>
            <person name="Steele A.D."/>
            <person name="Gui C."/>
            <person name="Meng S."/>
            <person name="Li G."/>
            <person name="Viehrig K."/>
            <person name="Ye F."/>
            <person name="Su P."/>
            <person name="Kiefer A.F."/>
            <person name="Nichols A."/>
            <person name="Cepeda A.J."/>
            <person name="Yan W."/>
            <person name="Fan B."/>
            <person name="Jiang Y."/>
            <person name="Adhikari A."/>
            <person name="Zheng C.-J."/>
            <person name="Schuster L."/>
            <person name="Cowan T.M."/>
            <person name="Smanski M.J."/>
            <person name="Chevrette M.G."/>
            <person name="De Carvalho L.P.S."/>
            <person name="Shen B."/>
        </authorList>
    </citation>
    <scope>NUCLEOTIDE SEQUENCE [LARGE SCALE GENOMIC DNA]</scope>
    <source>
        <strain evidence="1 2">NPDC019434</strain>
    </source>
</reference>
<dbReference type="RefSeq" id="WP_357992835.1">
    <property type="nucleotide sequence ID" value="NZ_JBEYBR010000074.1"/>
</dbReference>
<dbReference type="EMBL" id="JBEYBR010000074">
    <property type="protein sequence ID" value="MEU2125029.1"/>
    <property type="molecule type" value="Genomic_DNA"/>
</dbReference>
<evidence type="ECO:0000313" key="2">
    <source>
        <dbReference type="Proteomes" id="UP001550535"/>
    </source>
</evidence>
<proteinExistence type="predicted"/>
<protein>
    <submittedName>
        <fullName evidence="1">Uncharacterized protein</fullName>
    </submittedName>
</protein>
<accession>A0ABV2XGL2</accession>
<organism evidence="1 2">
    <name type="scientific">Nocardia niwae</name>
    <dbReference type="NCBI Taxonomy" id="626084"/>
    <lineage>
        <taxon>Bacteria</taxon>
        <taxon>Bacillati</taxon>
        <taxon>Actinomycetota</taxon>
        <taxon>Actinomycetes</taxon>
        <taxon>Mycobacteriales</taxon>
        <taxon>Nocardiaceae</taxon>
        <taxon>Nocardia</taxon>
    </lineage>
</organism>
<comment type="caution">
    <text evidence="1">The sequence shown here is derived from an EMBL/GenBank/DDBJ whole genome shotgun (WGS) entry which is preliminary data.</text>
</comment>
<dbReference type="Proteomes" id="UP001550535">
    <property type="component" value="Unassembled WGS sequence"/>
</dbReference>
<keyword evidence="2" id="KW-1185">Reference proteome</keyword>
<sequence>MPLKTQSDRVGRSDTDCLRADPQCAAERGDAGNNRFGEVAPEYLPGFRIVLEGSLHRTPLHQIGLSVRFHEPARAMRLTLPDDLAHIPDTIPEM</sequence>
<gene>
    <name evidence="1" type="ORF">ABZ507_24775</name>
</gene>